<dbReference type="GO" id="GO:0008170">
    <property type="term" value="F:N-methyltransferase activity"/>
    <property type="evidence" value="ECO:0007669"/>
    <property type="project" value="UniProtKB-ARBA"/>
</dbReference>
<dbReference type="Pfam" id="PF05175">
    <property type="entry name" value="MTS"/>
    <property type="match status" value="1"/>
</dbReference>
<evidence type="ECO:0000313" key="7">
    <source>
        <dbReference type="Proteomes" id="UP000516428"/>
    </source>
</evidence>
<dbReference type="NCBIfam" id="TIGR00537">
    <property type="entry name" value="hemK_rel_arch"/>
    <property type="match status" value="1"/>
</dbReference>
<dbReference type="SUPFAM" id="SSF53335">
    <property type="entry name" value="S-adenosyl-L-methionine-dependent methyltransferases"/>
    <property type="match status" value="1"/>
</dbReference>
<evidence type="ECO:0000259" key="5">
    <source>
        <dbReference type="Pfam" id="PF05175"/>
    </source>
</evidence>
<dbReference type="EMBL" id="CP061281">
    <property type="protein sequence ID" value="QNS02737.1"/>
    <property type="molecule type" value="Genomic_DNA"/>
</dbReference>
<evidence type="ECO:0000256" key="3">
    <source>
        <dbReference type="ARBA" id="ARBA00022679"/>
    </source>
</evidence>
<evidence type="ECO:0000256" key="2">
    <source>
        <dbReference type="ARBA" id="ARBA00022603"/>
    </source>
</evidence>
<sequence>MIRSRLLAAPGVYRPGHDTALLIRALDNEPVARRSTVLDLGTGSGALALAAARSGARVTAVDISWRAVWTARLNARLAGRPVRVRHRDLGSVHGLGPFDLAVSNPPYVPSPRPLPRRGAAQAWDGGPTGRTVVDRVCDAAARVLRPGGALLMVHSALCDEEMSLDRLAGLGMKSAVIDRAFVPFGPVLRGRRNWLCAQGLLDREAASEELVVIRAELL</sequence>
<organism evidence="6 7">
    <name type="scientific">Streptomyces xanthii</name>
    <dbReference type="NCBI Taxonomy" id="2768069"/>
    <lineage>
        <taxon>Bacteria</taxon>
        <taxon>Bacillati</taxon>
        <taxon>Actinomycetota</taxon>
        <taxon>Actinomycetes</taxon>
        <taxon>Kitasatosporales</taxon>
        <taxon>Streptomycetaceae</taxon>
        <taxon>Streptomyces</taxon>
    </lineage>
</organism>
<dbReference type="GO" id="GO:0008276">
    <property type="term" value="F:protein methyltransferase activity"/>
    <property type="evidence" value="ECO:0007669"/>
    <property type="project" value="TreeGrafter"/>
</dbReference>
<comment type="similarity">
    <text evidence="1">Belongs to the eukaryotic/archaeal PrmC-related family.</text>
</comment>
<evidence type="ECO:0000256" key="1">
    <source>
        <dbReference type="ARBA" id="ARBA00006149"/>
    </source>
</evidence>
<dbReference type="KEGG" id="sxn:IAG42_03255"/>
<dbReference type="Proteomes" id="UP000516428">
    <property type="component" value="Chromosome"/>
</dbReference>
<evidence type="ECO:0000256" key="4">
    <source>
        <dbReference type="ARBA" id="ARBA00022691"/>
    </source>
</evidence>
<reference evidence="6 7" key="1">
    <citation type="submission" date="2020-09" db="EMBL/GenBank/DDBJ databases">
        <title>A novel species.</title>
        <authorList>
            <person name="Gao J."/>
        </authorList>
    </citation>
    <scope>NUCLEOTIDE SEQUENCE [LARGE SCALE GENOMIC DNA]</scope>
    <source>
        <strain evidence="6 7">CRXT-Y-14</strain>
    </source>
</reference>
<feature type="domain" description="Methyltransferase small" evidence="5">
    <location>
        <begin position="18"/>
        <end position="107"/>
    </location>
</feature>
<dbReference type="GO" id="GO:0035657">
    <property type="term" value="C:eRF1 methyltransferase complex"/>
    <property type="evidence" value="ECO:0007669"/>
    <property type="project" value="TreeGrafter"/>
</dbReference>
<dbReference type="AlphaFoldDB" id="A0A7H1B1Y2"/>
<dbReference type="GO" id="GO:0032259">
    <property type="term" value="P:methylation"/>
    <property type="evidence" value="ECO:0007669"/>
    <property type="project" value="UniProtKB-KW"/>
</dbReference>
<dbReference type="InterPro" id="IPR002052">
    <property type="entry name" value="DNA_methylase_N6_adenine_CS"/>
</dbReference>
<protein>
    <submittedName>
        <fullName evidence="6">Methyltransferase</fullName>
    </submittedName>
</protein>
<evidence type="ECO:0000313" key="6">
    <source>
        <dbReference type="EMBL" id="QNS02737.1"/>
    </source>
</evidence>
<dbReference type="Gene3D" id="3.40.50.150">
    <property type="entry name" value="Vaccinia Virus protein VP39"/>
    <property type="match status" value="1"/>
</dbReference>
<dbReference type="PANTHER" id="PTHR45875">
    <property type="entry name" value="METHYLTRANSFERASE N6AMT1"/>
    <property type="match status" value="1"/>
</dbReference>
<dbReference type="GO" id="GO:0008757">
    <property type="term" value="F:S-adenosylmethionine-dependent methyltransferase activity"/>
    <property type="evidence" value="ECO:0007669"/>
    <property type="project" value="TreeGrafter"/>
</dbReference>
<keyword evidence="3 6" id="KW-0808">Transferase</keyword>
<dbReference type="InterPro" id="IPR004557">
    <property type="entry name" value="PrmC-related"/>
</dbReference>
<accession>A0A7H1B1Y2</accession>
<dbReference type="InterPro" id="IPR052190">
    <property type="entry name" value="Euk-Arch_PrmC-MTase"/>
</dbReference>
<gene>
    <name evidence="6" type="ORF">IAG42_03255</name>
</gene>
<keyword evidence="7" id="KW-1185">Reference proteome</keyword>
<name>A0A7H1B1Y2_9ACTN</name>
<dbReference type="InterPro" id="IPR029063">
    <property type="entry name" value="SAM-dependent_MTases_sf"/>
</dbReference>
<dbReference type="RefSeq" id="WP_188335492.1">
    <property type="nucleotide sequence ID" value="NZ_CP061281.1"/>
</dbReference>
<proteinExistence type="inferred from homology"/>
<keyword evidence="2 6" id="KW-0489">Methyltransferase</keyword>
<dbReference type="InterPro" id="IPR007848">
    <property type="entry name" value="Small_mtfrase_dom"/>
</dbReference>
<dbReference type="PROSITE" id="PS00092">
    <property type="entry name" value="N6_MTASE"/>
    <property type="match status" value="1"/>
</dbReference>
<dbReference type="CDD" id="cd02440">
    <property type="entry name" value="AdoMet_MTases"/>
    <property type="match status" value="1"/>
</dbReference>
<keyword evidence="4" id="KW-0949">S-adenosyl-L-methionine</keyword>
<dbReference type="PANTHER" id="PTHR45875:SF1">
    <property type="entry name" value="METHYLTRANSFERASE N6AMT1"/>
    <property type="match status" value="1"/>
</dbReference>
<dbReference type="GO" id="GO:0003676">
    <property type="term" value="F:nucleic acid binding"/>
    <property type="evidence" value="ECO:0007669"/>
    <property type="project" value="InterPro"/>
</dbReference>